<sequence length="564" mass="61067">MMPDRLATPPRTGYAPVITPARYTRPIVADDEPPYPIRARWRNPVWIGLVVAGVVTFVVHMVANLVSPYGPHRDELLYLAMGRHLRFWEMDFPPGIAVVAELTRGLIGASLPAIRLSSALAATALVMLAYGLARLFGGRGRACALAGLAVLASPLFLRTGTLFQPVVFDQLWWTLGFVALVRIGTLAPRGSMRRPRATPAPDRVAWLGLGAAVGLGLLTKFSIAFFAVAVLVGVLATPLRRRLATPWPWAAVALALTIGAASLVGQIRLGWPVVGQLFDLRATQLERVGPIEFVAGQLLLGPAFALAVLGAWHLLRAEDAERWRAVGWACVTAFVLLLVLRGKPYYLGPVYPVLFAAGAVAFERRVLRLPRLSMRRIARGAAYAVIAAYGAVTLPFGLPILAPASMARYASALGGTGTTTNTGGRLALPQDYADMLGWPEQAARVDAIVNTLPPAKRTDVVLLAGNYGEAGALEYYGPPLDLPPVVSPAGSFWFFGPGDLPGTTTIAVGIPLQQLRRYFRRVTPMGRIRHELTRWVVDEERDVVVALCEEPYQTLQDVWPNLRP</sequence>
<dbReference type="PATRIC" id="fig|861299.3.peg.472"/>
<feature type="transmembrane region" description="Helical" evidence="8">
    <location>
        <begin position="145"/>
        <end position="164"/>
    </location>
</feature>
<feature type="transmembrane region" description="Helical" evidence="8">
    <location>
        <begin position="223"/>
        <end position="239"/>
    </location>
</feature>
<dbReference type="InParanoid" id="W0RC21"/>
<dbReference type="PANTHER" id="PTHR33908:SF11">
    <property type="entry name" value="MEMBRANE PROTEIN"/>
    <property type="match status" value="1"/>
</dbReference>
<evidence type="ECO:0000256" key="3">
    <source>
        <dbReference type="ARBA" id="ARBA00022676"/>
    </source>
</evidence>
<evidence type="ECO:0000256" key="7">
    <source>
        <dbReference type="ARBA" id="ARBA00023136"/>
    </source>
</evidence>
<dbReference type="GO" id="GO:0009103">
    <property type="term" value="P:lipopolysaccharide biosynthetic process"/>
    <property type="evidence" value="ECO:0007669"/>
    <property type="project" value="UniProtKB-ARBA"/>
</dbReference>
<evidence type="ECO:0000259" key="9">
    <source>
        <dbReference type="Pfam" id="PF13231"/>
    </source>
</evidence>
<dbReference type="KEGG" id="gba:J421_0460"/>
<dbReference type="STRING" id="861299.J421_0460"/>
<feature type="domain" description="Glycosyltransferase RgtA/B/C/D-like" evidence="9">
    <location>
        <begin position="93"/>
        <end position="259"/>
    </location>
</feature>
<dbReference type="InterPro" id="IPR050297">
    <property type="entry name" value="LipidA_mod_glycosyltrf_83"/>
</dbReference>
<evidence type="ECO:0000256" key="5">
    <source>
        <dbReference type="ARBA" id="ARBA00022692"/>
    </source>
</evidence>
<keyword evidence="5 8" id="KW-0812">Transmembrane</keyword>
<name>W0RC21_9BACT</name>
<feature type="transmembrane region" description="Helical" evidence="8">
    <location>
        <begin position="45"/>
        <end position="66"/>
    </location>
</feature>
<accession>W0RC21</accession>
<keyword evidence="3" id="KW-0328">Glycosyltransferase</keyword>
<keyword evidence="4" id="KW-0808">Transferase</keyword>
<reference evidence="10 11" key="1">
    <citation type="journal article" date="2014" name="Genome Announc.">
        <title>Genome Sequence and Methylome of Soil Bacterium Gemmatirosa kalamazoonensis KBS708T, a Member of the Rarely Cultivated Gemmatimonadetes Phylum.</title>
        <authorList>
            <person name="Debruyn J.M."/>
            <person name="Radosevich M."/>
            <person name="Wommack K.E."/>
            <person name="Polson S.W."/>
            <person name="Hauser L.J."/>
            <person name="Fawaz M.N."/>
            <person name="Korlach J."/>
            <person name="Tsai Y.C."/>
        </authorList>
    </citation>
    <scope>NUCLEOTIDE SEQUENCE [LARGE SCALE GENOMIC DNA]</scope>
    <source>
        <strain evidence="10 11">KBS708</strain>
    </source>
</reference>
<dbReference type="GO" id="GO:0016763">
    <property type="term" value="F:pentosyltransferase activity"/>
    <property type="evidence" value="ECO:0007669"/>
    <property type="project" value="TreeGrafter"/>
</dbReference>
<evidence type="ECO:0000256" key="4">
    <source>
        <dbReference type="ARBA" id="ARBA00022679"/>
    </source>
</evidence>
<feature type="transmembrane region" description="Helical" evidence="8">
    <location>
        <begin position="382"/>
        <end position="402"/>
    </location>
</feature>
<evidence type="ECO:0000256" key="2">
    <source>
        <dbReference type="ARBA" id="ARBA00022475"/>
    </source>
</evidence>
<feature type="transmembrane region" description="Helical" evidence="8">
    <location>
        <begin position="113"/>
        <end position="133"/>
    </location>
</feature>
<feature type="transmembrane region" description="Helical" evidence="8">
    <location>
        <begin position="346"/>
        <end position="362"/>
    </location>
</feature>
<gene>
    <name evidence="10" type="ORF">J421_0460</name>
</gene>
<comment type="subcellular location">
    <subcellularLocation>
        <location evidence="1">Cell membrane</location>
        <topology evidence="1">Multi-pass membrane protein</topology>
    </subcellularLocation>
</comment>
<dbReference type="GO" id="GO:0005886">
    <property type="term" value="C:plasma membrane"/>
    <property type="evidence" value="ECO:0007669"/>
    <property type="project" value="UniProtKB-SubCell"/>
</dbReference>
<dbReference type="EMBL" id="CP007128">
    <property type="protein sequence ID" value="AHG87997.1"/>
    <property type="molecule type" value="Genomic_DNA"/>
</dbReference>
<evidence type="ECO:0000313" key="11">
    <source>
        <dbReference type="Proteomes" id="UP000019151"/>
    </source>
</evidence>
<evidence type="ECO:0000256" key="6">
    <source>
        <dbReference type="ARBA" id="ARBA00022989"/>
    </source>
</evidence>
<dbReference type="InterPro" id="IPR038731">
    <property type="entry name" value="RgtA/B/C-like"/>
</dbReference>
<feature type="transmembrane region" description="Helical" evidence="8">
    <location>
        <begin position="322"/>
        <end position="340"/>
    </location>
</feature>
<dbReference type="Pfam" id="PF13231">
    <property type="entry name" value="PMT_2"/>
    <property type="match status" value="1"/>
</dbReference>
<dbReference type="PANTHER" id="PTHR33908">
    <property type="entry name" value="MANNOSYLTRANSFERASE YKCB-RELATED"/>
    <property type="match status" value="1"/>
</dbReference>
<evidence type="ECO:0000256" key="8">
    <source>
        <dbReference type="SAM" id="Phobius"/>
    </source>
</evidence>
<keyword evidence="7 8" id="KW-0472">Membrane</keyword>
<keyword evidence="11" id="KW-1185">Reference proteome</keyword>
<protein>
    <recommendedName>
        <fullName evidence="9">Glycosyltransferase RgtA/B/C/D-like domain-containing protein</fullName>
    </recommendedName>
</protein>
<proteinExistence type="predicted"/>
<organism evidence="10 11">
    <name type="scientific">Gemmatirosa kalamazoonensis</name>
    <dbReference type="NCBI Taxonomy" id="861299"/>
    <lineage>
        <taxon>Bacteria</taxon>
        <taxon>Pseudomonadati</taxon>
        <taxon>Gemmatimonadota</taxon>
        <taxon>Gemmatimonadia</taxon>
        <taxon>Gemmatimonadales</taxon>
        <taxon>Gemmatimonadaceae</taxon>
        <taxon>Gemmatirosa</taxon>
    </lineage>
</organism>
<dbReference type="eggNOG" id="COG1807">
    <property type="taxonomic scope" value="Bacteria"/>
</dbReference>
<keyword evidence="6 8" id="KW-1133">Transmembrane helix</keyword>
<dbReference type="HOGENOM" id="CLU_037625_0_0_0"/>
<dbReference type="Proteomes" id="UP000019151">
    <property type="component" value="Chromosome"/>
</dbReference>
<feature type="transmembrane region" description="Helical" evidence="8">
    <location>
        <begin position="294"/>
        <end position="315"/>
    </location>
</feature>
<dbReference type="AlphaFoldDB" id="W0RC21"/>
<keyword evidence="2" id="KW-1003">Cell membrane</keyword>
<feature type="transmembrane region" description="Helical" evidence="8">
    <location>
        <begin position="251"/>
        <end position="274"/>
    </location>
</feature>
<evidence type="ECO:0000313" key="10">
    <source>
        <dbReference type="EMBL" id="AHG87997.1"/>
    </source>
</evidence>
<evidence type="ECO:0000256" key="1">
    <source>
        <dbReference type="ARBA" id="ARBA00004651"/>
    </source>
</evidence>